<dbReference type="GeneID" id="82205102"/>
<name>A0A1V1I0E5_9FIRM</name>
<evidence type="ECO:0000313" key="2">
    <source>
        <dbReference type="Proteomes" id="UP000245622"/>
    </source>
</evidence>
<evidence type="ECO:0008006" key="3">
    <source>
        <dbReference type="Google" id="ProtNLM"/>
    </source>
</evidence>
<protein>
    <recommendedName>
        <fullName evidence="3">DUF4363 family protein</fullName>
    </recommendedName>
</protein>
<dbReference type="InterPro" id="IPR025373">
    <property type="entry name" value="DUF4363"/>
</dbReference>
<keyword evidence="2" id="KW-1185">Reference proteome</keyword>
<evidence type="ECO:0000313" key="1">
    <source>
        <dbReference type="EMBL" id="CED93675.1"/>
    </source>
</evidence>
<sequence>MKQVIAVLIWTLLFVSLGIYSENKIYDFTNKFKHEIELIQKNIEDDKLDKVAIDIKDWSKSWHKEKEIWYKIVDHEYFDDICLSLNILEQSIKYNDKLAALEQIETIKMHLNNILESEKCDLNHIF</sequence>
<dbReference type="AlphaFoldDB" id="A0A1V1I0E5"/>
<dbReference type="Proteomes" id="UP000245622">
    <property type="component" value="Chromosome 1"/>
</dbReference>
<dbReference type="Pfam" id="PF14276">
    <property type="entry name" value="DUF4363"/>
    <property type="match status" value="1"/>
</dbReference>
<reference evidence="1 2" key="1">
    <citation type="submission" date="2014-04" db="EMBL/GenBank/DDBJ databases">
        <authorList>
            <person name="Hornung B.V."/>
        </authorList>
    </citation>
    <scope>NUCLEOTIDE SEQUENCE [LARGE SCALE GENOMIC DNA]</scope>
    <source>
        <strain evidence="1 2">CRIB</strain>
    </source>
</reference>
<dbReference type="RefSeq" id="WP_180703372.1">
    <property type="nucleotide sequence ID" value="NZ_CAOWGD010000002.1"/>
</dbReference>
<proteinExistence type="predicted"/>
<dbReference type="KEGG" id="ril:CRIB_924"/>
<accession>A0A1V1I0E5</accession>
<organism evidence="1 2">
    <name type="scientific">Romboutsia ilealis</name>
    <dbReference type="NCBI Taxonomy" id="1115758"/>
    <lineage>
        <taxon>Bacteria</taxon>
        <taxon>Bacillati</taxon>
        <taxon>Bacillota</taxon>
        <taxon>Clostridia</taxon>
        <taxon>Peptostreptococcales</taxon>
        <taxon>Peptostreptococcaceae</taxon>
        <taxon>Romboutsia</taxon>
    </lineage>
</organism>
<dbReference type="EMBL" id="LN555523">
    <property type="protein sequence ID" value="CED93675.1"/>
    <property type="molecule type" value="Genomic_DNA"/>
</dbReference>
<gene>
    <name evidence="1" type="ORF">CRIB_924</name>
</gene>